<gene>
    <name evidence="1" type="ORF">NPIL_216291</name>
</gene>
<dbReference type="Proteomes" id="UP000887013">
    <property type="component" value="Unassembled WGS sequence"/>
</dbReference>
<proteinExistence type="predicted"/>
<evidence type="ECO:0000313" key="2">
    <source>
        <dbReference type="Proteomes" id="UP000887013"/>
    </source>
</evidence>
<protein>
    <submittedName>
        <fullName evidence="1">Uncharacterized protein</fullName>
    </submittedName>
</protein>
<sequence>MQVLTGKCHDSLLGMQLSSLIPKNIIQPLTIKCRQNYPINIRDGFIPKHFPFRSSRKETLRIRIRFEVRSAFRPVEFSDSDAFLQW</sequence>
<accession>A0A8X6NFI5</accession>
<dbReference type="EMBL" id="BMAW01008854">
    <property type="protein sequence ID" value="GFT10788.1"/>
    <property type="molecule type" value="Genomic_DNA"/>
</dbReference>
<dbReference type="AlphaFoldDB" id="A0A8X6NFI5"/>
<reference evidence="1" key="1">
    <citation type="submission" date="2020-08" db="EMBL/GenBank/DDBJ databases">
        <title>Multicomponent nature underlies the extraordinary mechanical properties of spider dragline silk.</title>
        <authorList>
            <person name="Kono N."/>
            <person name="Nakamura H."/>
            <person name="Mori M."/>
            <person name="Yoshida Y."/>
            <person name="Ohtoshi R."/>
            <person name="Malay A.D."/>
            <person name="Moran D.A.P."/>
            <person name="Tomita M."/>
            <person name="Numata K."/>
            <person name="Arakawa K."/>
        </authorList>
    </citation>
    <scope>NUCLEOTIDE SEQUENCE</scope>
</reference>
<name>A0A8X6NFI5_NEPPI</name>
<keyword evidence="2" id="KW-1185">Reference proteome</keyword>
<comment type="caution">
    <text evidence="1">The sequence shown here is derived from an EMBL/GenBank/DDBJ whole genome shotgun (WGS) entry which is preliminary data.</text>
</comment>
<evidence type="ECO:0000313" key="1">
    <source>
        <dbReference type="EMBL" id="GFT10788.1"/>
    </source>
</evidence>
<organism evidence="1 2">
    <name type="scientific">Nephila pilipes</name>
    <name type="common">Giant wood spider</name>
    <name type="synonym">Nephila maculata</name>
    <dbReference type="NCBI Taxonomy" id="299642"/>
    <lineage>
        <taxon>Eukaryota</taxon>
        <taxon>Metazoa</taxon>
        <taxon>Ecdysozoa</taxon>
        <taxon>Arthropoda</taxon>
        <taxon>Chelicerata</taxon>
        <taxon>Arachnida</taxon>
        <taxon>Araneae</taxon>
        <taxon>Araneomorphae</taxon>
        <taxon>Entelegynae</taxon>
        <taxon>Araneoidea</taxon>
        <taxon>Nephilidae</taxon>
        <taxon>Nephila</taxon>
    </lineage>
</organism>